<gene>
    <name evidence="2" type="ORF">WCD58_13930</name>
</gene>
<dbReference type="EMBL" id="JBBEGM010000005">
    <property type="protein sequence ID" value="MEJ2862266.1"/>
    <property type="molecule type" value="Genomic_DNA"/>
</dbReference>
<dbReference type="RefSeq" id="WP_337703643.1">
    <property type="nucleotide sequence ID" value="NZ_JBBEGM010000005.1"/>
</dbReference>
<evidence type="ECO:0000256" key="1">
    <source>
        <dbReference type="SAM" id="Phobius"/>
    </source>
</evidence>
<protein>
    <recommendedName>
        <fullName evidence="4">DUF4386 family protein</fullName>
    </recommendedName>
</protein>
<feature type="transmembrane region" description="Helical" evidence="1">
    <location>
        <begin position="160"/>
        <end position="193"/>
    </location>
</feature>
<proteinExistence type="predicted"/>
<comment type="caution">
    <text evidence="2">The sequence shown here is derived from an EMBL/GenBank/DDBJ whole genome shotgun (WGS) entry which is preliminary data.</text>
</comment>
<reference evidence="2 3" key="1">
    <citation type="submission" date="2024-03" db="EMBL/GenBank/DDBJ databases">
        <title>Actinomycetospora sp. OC33-EN07, a novel actinomycete isolated from wild orchid (Aerides multiflora).</title>
        <authorList>
            <person name="Suriyachadkun C."/>
        </authorList>
    </citation>
    <scope>NUCLEOTIDE SEQUENCE [LARGE SCALE GENOMIC DNA]</scope>
    <source>
        <strain evidence="2 3">OC33-EN07</strain>
    </source>
</reference>
<evidence type="ECO:0000313" key="2">
    <source>
        <dbReference type="EMBL" id="MEJ2862266.1"/>
    </source>
</evidence>
<name>A0ABU8M5B1_9PSEU</name>
<feature type="transmembrane region" description="Helical" evidence="1">
    <location>
        <begin position="48"/>
        <end position="71"/>
    </location>
</feature>
<feature type="transmembrane region" description="Helical" evidence="1">
    <location>
        <begin position="78"/>
        <end position="94"/>
    </location>
</feature>
<keyword evidence="1" id="KW-0472">Membrane</keyword>
<feature type="transmembrane region" description="Helical" evidence="1">
    <location>
        <begin position="125"/>
        <end position="148"/>
    </location>
</feature>
<evidence type="ECO:0000313" key="3">
    <source>
        <dbReference type="Proteomes" id="UP001369736"/>
    </source>
</evidence>
<keyword evidence="3" id="KW-1185">Reference proteome</keyword>
<evidence type="ECO:0008006" key="4">
    <source>
        <dbReference type="Google" id="ProtNLM"/>
    </source>
</evidence>
<sequence length="211" mass="21020">MNAPVAAGLPLARAAGPLATVAGALVVLTDLGRLVGGHDVVAFGADPLTIVANAGYAVSFAVLAVALVAVYLRQAREAGTFGALAFALALVGVVEHAGNMWFDGFAAPWLAVVAPGAFGAERPAVLLTGALASYVLFGLGWVLLGVSVLRAGVFPRWSGVALLVSGVLGLGAGAAPFGVPVGLTFLALGVWLVRVSRPRSPATPPPAAPAR</sequence>
<accession>A0ABU8M5B1</accession>
<keyword evidence="1" id="KW-1133">Transmembrane helix</keyword>
<dbReference type="Proteomes" id="UP001369736">
    <property type="component" value="Unassembled WGS sequence"/>
</dbReference>
<keyword evidence="1" id="KW-0812">Transmembrane</keyword>
<organism evidence="2 3">
    <name type="scientific">Actinomycetospora flava</name>
    <dbReference type="NCBI Taxonomy" id="3129232"/>
    <lineage>
        <taxon>Bacteria</taxon>
        <taxon>Bacillati</taxon>
        <taxon>Actinomycetota</taxon>
        <taxon>Actinomycetes</taxon>
        <taxon>Pseudonocardiales</taxon>
        <taxon>Pseudonocardiaceae</taxon>
        <taxon>Actinomycetospora</taxon>
    </lineage>
</organism>